<dbReference type="GO" id="GO:0008235">
    <property type="term" value="F:metalloexopeptidase activity"/>
    <property type="evidence" value="ECO:0007669"/>
    <property type="project" value="InterPro"/>
</dbReference>
<evidence type="ECO:0000259" key="1">
    <source>
        <dbReference type="Pfam" id="PF04389"/>
    </source>
</evidence>
<feature type="domain" description="Peptidase M28" evidence="1">
    <location>
        <begin position="286"/>
        <end position="490"/>
    </location>
</feature>
<dbReference type="PANTHER" id="PTHR12147:SF26">
    <property type="entry name" value="PEPTIDASE M28 DOMAIN-CONTAINING PROTEIN"/>
    <property type="match status" value="1"/>
</dbReference>
<sequence>MRLFLALPLLLSACATIPPPPTQEQRAERWWGDVAALADENMEGRLTGTPGYQRAADHVVSRLQAIGLEPAGTDGFFQPVAFEEQFVDHAASSAALVAGGAALPVSVPEDLIIGRGDGPRPARVDAPLVFIGYGLHIPEAGHDDLAGVDLEGKVAVVISGGPAEISGALKAHARRERTRLLAERGAIGLISLTAPKAVETPWARSVAQADQSGMYFADPALRDVKTPFFNASFATDSSEKLFARSGRSFAEIGALADASKPLPRLDLRQALRAQIVTRHNRVTAPNVVARLPGSDPTLKAEHVVFSAHLDHLGVSTPINGDGLYNGALDNAAGVAALLDIAKSYRERRIRPRRSLLFVFVTAEEKGLLGSRYFSLRPSVAPESIVADLNFDMALPIFPLKSVIALGGEESSLGTVAAEVGQAMGLPLVPDPWPDRNSFVRSDQYSFIREGVPSLAFKFGFARGTPEAEIERSWRSTRYHAPTDDLWQPVEKIDAVRLNDFVAELGLRVANAPDRPRWGPQSFFRRFERQ</sequence>
<dbReference type="RefSeq" id="WP_106511198.1">
    <property type="nucleotide sequence ID" value="NZ_PXYI01000001.1"/>
</dbReference>
<dbReference type="InterPro" id="IPR045175">
    <property type="entry name" value="M28_fam"/>
</dbReference>
<comment type="caution">
    <text evidence="2">The sequence shown here is derived from an EMBL/GenBank/DDBJ whole genome shotgun (WGS) entry which is preliminary data.</text>
</comment>
<name>A0A2P7QYY3_9SPHN</name>
<dbReference type="SUPFAM" id="SSF52025">
    <property type="entry name" value="PA domain"/>
    <property type="match status" value="1"/>
</dbReference>
<dbReference type="CDD" id="cd04820">
    <property type="entry name" value="PA_M28_1_1"/>
    <property type="match status" value="1"/>
</dbReference>
<dbReference type="Pfam" id="PF04389">
    <property type="entry name" value="Peptidase_M28"/>
    <property type="match status" value="1"/>
</dbReference>
<protein>
    <submittedName>
        <fullName evidence="2">Peptidase M28</fullName>
    </submittedName>
</protein>
<evidence type="ECO:0000313" key="2">
    <source>
        <dbReference type="EMBL" id="PSJ43178.1"/>
    </source>
</evidence>
<keyword evidence="3" id="KW-1185">Reference proteome</keyword>
<evidence type="ECO:0000313" key="3">
    <source>
        <dbReference type="Proteomes" id="UP000241167"/>
    </source>
</evidence>
<dbReference type="InterPro" id="IPR046450">
    <property type="entry name" value="PA_dom_sf"/>
</dbReference>
<dbReference type="AlphaFoldDB" id="A0A2P7QYY3"/>
<dbReference type="Gene3D" id="3.40.630.10">
    <property type="entry name" value="Zn peptidases"/>
    <property type="match status" value="1"/>
</dbReference>
<dbReference type="SUPFAM" id="SSF53187">
    <property type="entry name" value="Zn-dependent exopeptidases"/>
    <property type="match status" value="1"/>
</dbReference>
<dbReference type="InterPro" id="IPR007484">
    <property type="entry name" value="Peptidase_M28"/>
</dbReference>
<dbReference type="GO" id="GO:0006508">
    <property type="term" value="P:proteolysis"/>
    <property type="evidence" value="ECO:0007669"/>
    <property type="project" value="InterPro"/>
</dbReference>
<accession>A0A2P7QYY3</accession>
<dbReference type="OrthoDB" id="9778250at2"/>
<dbReference type="Gene3D" id="3.50.30.30">
    <property type="match status" value="1"/>
</dbReference>
<reference evidence="2 3" key="1">
    <citation type="submission" date="2018-03" db="EMBL/GenBank/DDBJ databases">
        <title>The draft genome of Sphingosinicella sp. GL-C-18.</title>
        <authorList>
            <person name="Liu L."/>
            <person name="Li L."/>
            <person name="Liang L."/>
            <person name="Zhang X."/>
            <person name="Wang T."/>
        </authorList>
    </citation>
    <scope>NUCLEOTIDE SEQUENCE [LARGE SCALE GENOMIC DNA]</scope>
    <source>
        <strain evidence="2 3">GL-C-18</strain>
    </source>
</reference>
<dbReference type="PANTHER" id="PTHR12147">
    <property type="entry name" value="METALLOPEPTIDASE M28 FAMILY MEMBER"/>
    <property type="match status" value="1"/>
</dbReference>
<dbReference type="Proteomes" id="UP000241167">
    <property type="component" value="Unassembled WGS sequence"/>
</dbReference>
<gene>
    <name evidence="2" type="ORF">C7I55_01975</name>
</gene>
<dbReference type="EMBL" id="PXYI01000001">
    <property type="protein sequence ID" value="PSJ43178.1"/>
    <property type="molecule type" value="Genomic_DNA"/>
</dbReference>
<organism evidence="2 3">
    <name type="scientific">Allosphingosinicella deserti</name>
    <dbReference type="NCBI Taxonomy" id="2116704"/>
    <lineage>
        <taxon>Bacteria</taxon>
        <taxon>Pseudomonadati</taxon>
        <taxon>Pseudomonadota</taxon>
        <taxon>Alphaproteobacteria</taxon>
        <taxon>Sphingomonadales</taxon>
        <taxon>Sphingomonadaceae</taxon>
        <taxon>Allosphingosinicella</taxon>
    </lineage>
</organism>
<proteinExistence type="predicted"/>